<dbReference type="PANTHER" id="PTHR31983">
    <property type="entry name" value="ENDO-1,3(4)-BETA-GLUCANASE 1"/>
    <property type="match status" value="1"/>
</dbReference>
<keyword evidence="7" id="KW-0961">Cell wall biogenesis/degradation</keyword>
<evidence type="ECO:0000313" key="13">
    <source>
        <dbReference type="EMBL" id="BDX07193.1"/>
    </source>
</evidence>
<dbReference type="GO" id="GO:0071555">
    <property type="term" value="P:cell wall organization"/>
    <property type="evidence" value="ECO:0007669"/>
    <property type="project" value="UniProtKB-KW"/>
</dbReference>
<organism evidence="13 14">
    <name type="scientific">Planctobacterium marinum</name>
    <dbReference type="NCBI Taxonomy" id="1631968"/>
    <lineage>
        <taxon>Bacteria</taxon>
        <taxon>Pseudomonadati</taxon>
        <taxon>Pseudomonadota</taxon>
        <taxon>Gammaproteobacteria</taxon>
        <taxon>Alteromonadales</taxon>
        <taxon>Alteromonadaceae</taxon>
        <taxon>Planctobacterium</taxon>
    </lineage>
</organism>
<comment type="catalytic activity">
    <reaction evidence="1">
        <text>Hydrolysis of (1-&gt;3)-beta-D-glucosidic linkages in (1-&gt;3)-beta-D-glucans.</text>
        <dbReference type="EC" id="3.2.1.39"/>
    </reaction>
</comment>
<dbReference type="SUPFAM" id="SSF49785">
    <property type="entry name" value="Galactose-binding domain-like"/>
    <property type="match status" value="1"/>
</dbReference>
<feature type="region of interest" description="Disordered" evidence="9">
    <location>
        <begin position="21"/>
        <end position="73"/>
    </location>
</feature>
<dbReference type="Pfam" id="PF17652">
    <property type="entry name" value="Glyco_hydro81C"/>
    <property type="match status" value="1"/>
</dbReference>
<feature type="domain" description="Glycosyl hydrolase family 81 C-terminal" evidence="12">
    <location>
        <begin position="775"/>
        <end position="1092"/>
    </location>
</feature>
<keyword evidence="5" id="KW-0119">Carbohydrate metabolism</keyword>
<keyword evidence="8" id="KW-0624">Polysaccharide degradation</keyword>
<keyword evidence="4" id="KW-0378">Hydrolase</keyword>
<feature type="compositionally biased region" description="Polar residues" evidence="9">
    <location>
        <begin position="21"/>
        <end position="56"/>
    </location>
</feature>
<feature type="compositionally biased region" description="Low complexity" evidence="9">
    <location>
        <begin position="57"/>
        <end position="73"/>
    </location>
</feature>
<evidence type="ECO:0000256" key="10">
    <source>
        <dbReference type="SAM" id="SignalP"/>
    </source>
</evidence>
<dbReference type="Pfam" id="PF16403">
    <property type="entry name" value="Bact_surface_Ig-like"/>
    <property type="match status" value="2"/>
</dbReference>
<evidence type="ECO:0000256" key="5">
    <source>
        <dbReference type="ARBA" id="ARBA00023277"/>
    </source>
</evidence>
<dbReference type="RefSeq" id="WP_338293177.1">
    <property type="nucleotide sequence ID" value="NZ_AP027272.1"/>
</dbReference>
<comment type="similarity">
    <text evidence="2">Belongs to the glycosyl hydrolase 81 family.</text>
</comment>
<keyword evidence="6" id="KW-0326">Glycosidase</keyword>
<accession>A0AA48HHU1</accession>
<gene>
    <name evidence="13" type="ORF">MACH26_27140</name>
</gene>
<name>A0AA48HHU1_9ALTE</name>
<dbReference type="AlphaFoldDB" id="A0AA48HHU1"/>
<dbReference type="EMBL" id="AP027272">
    <property type="protein sequence ID" value="BDX07193.1"/>
    <property type="molecule type" value="Genomic_DNA"/>
</dbReference>
<dbReference type="PROSITE" id="PS51257">
    <property type="entry name" value="PROKAR_LIPOPROTEIN"/>
    <property type="match status" value="1"/>
</dbReference>
<dbReference type="GO" id="GO:0000272">
    <property type="term" value="P:polysaccharide catabolic process"/>
    <property type="evidence" value="ECO:0007669"/>
    <property type="project" value="UniProtKB-KW"/>
</dbReference>
<dbReference type="InterPro" id="IPR032179">
    <property type="entry name" value="Cry22Aa_Ig-like"/>
</dbReference>
<dbReference type="GO" id="GO:0052861">
    <property type="term" value="F:endo-1,3(4)-beta-glucanase activity"/>
    <property type="evidence" value="ECO:0007669"/>
    <property type="project" value="InterPro"/>
</dbReference>
<dbReference type="PANTHER" id="PTHR31983:SF0">
    <property type="entry name" value="GLUCAN ENDO-1,3-BETA-D-GLUCOSIDASE 2"/>
    <property type="match status" value="1"/>
</dbReference>
<dbReference type="PROSITE" id="PS52008">
    <property type="entry name" value="GH81"/>
    <property type="match status" value="1"/>
</dbReference>
<protein>
    <recommendedName>
        <fullName evidence="3">glucan endo-1,3-beta-D-glucosidase</fullName>
        <ecNumber evidence="3">3.2.1.39</ecNumber>
    </recommendedName>
</protein>
<dbReference type="InterPro" id="IPR040720">
    <property type="entry name" value="GH81_C"/>
</dbReference>
<keyword evidence="14" id="KW-1185">Reference proteome</keyword>
<reference evidence="13" key="1">
    <citation type="submission" date="2023-01" db="EMBL/GenBank/DDBJ databases">
        <title>Complete genome sequence of Planctobacterium marinum strain Dej080120_11.</title>
        <authorList>
            <person name="Ueki S."/>
            <person name="Maruyama F."/>
        </authorList>
    </citation>
    <scope>NUCLEOTIDE SEQUENCE</scope>
    <source>
        <strain evidence="13">Dej080120_11</strain>
    </source>
</reference>
<evidence type="ECO:0000259" key="12">
    <source>
        <dbReference type="Pfam" id="PF17652"/>
    </source>
</evidence>
<evidence type="ECO:0000256" key="8">
    <source>
        <dbReference type="ARBA" id="ARBA00023326"/>
    </source>
</evidence>
<dbReference type="InterPro" id="IPR008979">
    <property type="entry name" value="Galactose-bd-like_sf"/>
</dbReference>
<dbReference type="Gene3D" id="2.60.40.10">
    <property type="entry name" value="Immunoglobulins"/>
    <property type="match status" value="2"/>
</dbReference>
<proteinExistence type="inferred from homology"/>
<feature type="domain" description="Pesticidal crystal protein Cry22Aa Ig-like" evidence="11">
    <location>
        <begin position="116"/>
        <end position="185"/>
    </location>
</feature>
<evidence type="ECO:0000256" key="4">
    <source>
        <dbReference type="ARBA" id="ARBA00022801"/>
    </source>
</evidence>
<feature type="domain" description="Pesticidal crystal protein Cry22Aa Ig-like" evidence="11">
    <location>
        <begin position="40"/>
        <end position="108"/>
    </location>
</feature>
<evidence type="ECO:0000256" key="6">
    <source>
        <dbReference type="ARBA" id="ARBA00023295"/>
    </source>
</evidence>
<evidence type="ECO:0000256" key="3">
    <source>
        <dbReference type="ARBA" id="ARBA00012780"/>
    </source>
</evidence>
<dbReference type="Proteomes" id="UP001333710">
    <property type="component" value="Chromosome"/>
</dbReference>
<evidence type="ECO:0000313" key="14">
    <source>
        <dbReference type="Proteomes" id="UP001333710"/>
    </source>
</evidence>
<dbReference type="Gene3D" id="2.70.98.30">
    <property type="entry name" value="Golgi alpha-mannosidase II, domain 4"/>
    <property type="match status" value="1"/>
</dbReference>
<dbReference type="InterPro" id="IPR013783">
    <property type="entry name" value="Ig-like_fold"/>
</dbReference>
<dbReference type="GO" id="GO:0042973">
    <property type="term" value="F:glucan endo-1,3-beta-D-glucosidase activity"/>
    <property type="evidence" value="ECO:0007669"/>
    <property type="project" value="UniProtKB-EC"/>
</dbReference>
<dbReference type="InterPro" id="IPR005200">
    <property type="entry name" value="Endo-beta-glucanase"/>
</dbReference>
<evidence type="ECO:0000256" key="2">
    <source>
        <dbReference type="ARBA" id="ARBA00010730"/>
    </source>
</evidence>
<feature type="chain" id="PRO_5041245281" description="glucan endo-1,3-beta-D-glucosidase" evidence="10">
    <location>
        <begin position="19"/>
        <end position="1177"/>
    </location>
</feature>
<evidence type="ECO:0000256" key="1">
    <source>
        <dbReference type="ARBA" id="ARBA00000382"/>
    </source>
</evidence>
<evidence type="ECO:0000256" key="9">
    <source>
        <dbReference type="SAM" id="MobiDB-lite"/>
    </source>
</evidence>
<evidence type="ECO:0000259" key="11">
    <source>
        <dbReference type="Pfam" id="PF16403"/>
    </source>
</evidence>
<keyword evidence="10" id="KW-0732">Signal</keyword>
<dbReference type="KEGG" id="pmaw:MACH26_27140"/>
<dbReference type="EC" id="3.2.1.39" evidence="3"/>
<feature type="signal peptide" evidence="10">
    <location>
        <begin position="1"/>
        <end position="18"/>
    </location>
</feature>
<sequence>MRLLIVIFIFSFLLSACGSGSSDTAPPTSPPVQDTTAPVITLNGDSSINHEQGTSYSDPGATATDDTDGSVSVSVSGSVGEAAGSYTLTYSATDAAGNTATARRTVVVADTTSPVITLLGDPVVVLQVGDSYIEAGAEALDLVDGVVAINITGEVDINSAADYKLVYSATDNAGNQAIVERLVKVQAASDADEISVFNVGSTSAIWDAGMNAFDEAIDFSECNNDGGAACPSINWRVVPDDDRGDVLELEHAQNGRFSGFFIKSSTPVDLTEYRGGALLFDLKTVAGDGRYTVKLDCIFPCTSGEQHINFIVDSSWTEIIVPLLSLEQAGLDLSKVDTGIVIWATAYDGNQYRLDNIRFAKDYSGESSISNSAPPPTDVEYNLSHYGAGSISDTINPASYRCVYDYGNWIYNAGVVAPGVADCDTTSGTPIGEPTPLFPQVTGQALDQPVAAHRWWGSVSFIGEMTLGDPNSAGYITPDPITARVTNAGFRMMGIPGGLNVHGIDFGYRIPDPFSEVFDGIAIANTQHNNMQAYAKATSDGSVTVEWRASGDAVMSATYVHGSPYVFVDVYQGDLLIKTLRADSGEKGTYYQGGKSLGIWTSVAGNSNYFLISGDIGTEFDSPSGNNITVSNTNKSYTISWMPTATTPNEEMITLIEKYAQNKVASVRVDYAIDTNTNAVNITQQYLQEDGSPVITIAGLQPLHWKHLTSTTNDTGYQVRSARGITKFVVQNSFTYSLPHVGVLPALPTFNNDIDIPRLTALIDDYLEIPSNQWNTYEDTYWSGKIYGKVSELIAIADALELTSQKQRLIDWLKAELEDWFTAESNGILDSNKYFVYDDNWNTLLGMQESFAAHQQLNDHHFHYGYFVRAAAEICRHEAQWCSDTQYGLMVQLLIRDYAGGRDDPMFPYLRHFDPTNGFSWASGNVNFARGNNNESTSEAANAYGAMILYGLITGDQELIDRGIYLHASTAAAYWQYWNNIDGYLSSVAEQDNFPTGYDNITTSIVWGDGAVFSTWFSAAYAHILGIQGLPTNALNLHIGIHADYLAEYVKVGLSESGNGKPSGLIEDQWRDIWWNIWAMTDASASIDDYESVATYEPETGESKAHTFHWLHTFNMLGKMAMGTGELTADYPAAVAFKSNNGITYVIYNFGSSQLTVNYSDGAKIVADAKSFTVIKQ</sequence>
<evidence type="ECO:0000256" key="7">
    <source>
        <dbReference type="ARBA" id="ARBA00023316"/>
    </source>
</evidence>